<evidence type="ECO:0000313" key="13">
    <source>
        <dbReference type="Proteomes" id="UP000230232"/>
    </source>
</evidence>
<dbReference type="Gene3D" id="3.40.50.620">
    <property type="entry name" value="HUPs"/>
    <property type="match status" value="1"/>
</dbReference>
<evidence type="ECO:0000256" key="6">
    <source>
        <dbReference type="ARBA" id="ARBA00022884"/>
    </source>
</evidence>
<keyword evidence="4 9" id="KW-0547">Nucleotide-binding</keyword>
<feature type="binding site" evidence="9">
    <location>
        <position position="131"/>
    </location>
    <ligand>
        <name>ATP</name>
        <dbReference type="ChEBI" id="CHEBI:30616"/>
    </ligand>
</feature>
<keyword evidence="5 9" id="KW-0067">ATP-binding</keyword>
<evidence type="ECO:0000256" key="1">
    <source>
        <dbReference type="ARBA" id="ARBA00022555"/>
    </source>
</evidence>
<evidence type="ECO:0000256" key="3">
    <source>
        <dbReference type="ARBA" id="ARBA00022694"/>
    </source>
</evidence>
<dbReference type="InterPro" id="IPR046885">
    <property type="entry name" value="MnmA-like_C"/>
</dbReference>
<dbReference type="NCBIfam" id="NF001138">
    <property type="entry name" value="PRK00143.1"/>
    <property type="match status" value="1"/>
</dbReference>
<reference evidence="12 13" key="1">
    <citation type="submission" date="2017-09" db="EMBL/GenBank/DDBJ databases">
        <title>Depth-based differentiation of microbial function through sediment-hosted aquifers and enrichment of novel symbionts in the deep terrestrial subsurface.</title>
        <authorList>
            <person name="Probst A.J."/>
            <person name="Ladd B."/>
            <person name="Jarett J.K."/>
            <person name="Geller-Mcgrath D.E."/>
            <person name="Sieber C.M."/>
            <person name="Emerson J.B."/>
            <person name="Anantharaman K."/>
            <person name="Thomas B.C."/>
            <person name="Malmstrom R."/>
            <person name="Stieglmeier M."/>
            <person name="Klingl A."/>
            <person name="Woyke T."/>
            <person name="Ryan C.M."/>
            <person name="Banfield J.F."/>
        </authorList>
    </citation>
    <scope>NUCLEOTIDE SEQUENCE [LARGE SCALE GENOMIC DNA]</scope>
    <source>
        <strain evidence="12">CG10_big_fil_rev_8_21_14_0_10_46_23</strain>
    </source>
</reference>
<feature type="domain" description="tRNA-specific 2-thiouridylase MnmA-like C-terminal" evidence="10">
    <location>
        <begin position="281"/>
        <end position="350"/>
    </location>
</feature>
<dbReference type="NCBIfam" id="TIGR00420">
    <property type="entry name" value="trmU"/>
    <property type="match status" value="1"/>
</dbReference>
<feature type="active site" description="Nucleophile" evidence="9">
    <location>
        <position position="107"/>
    </location>
</feature>
<dbReference type="GO" id="GO:0005737">
    <property type="term" value="C:cytoplasm"/>
    <property type="evidence" value="ECO:0007669"/>
    <property type="project" value="UniProtKB-SubCell"/>
</dbReference>
<feature type="region of interest" description="Interaction with tRNA" evidence="9">
    <location>
        <begin position="154"/>
        <end position="156"/>
    </location>
</feature>
<keyword evidence="6 9" id="KW-0694">RNA-binding</keyword>
<dbReference type="PANTHER" id="PTHR11933:SF5">
    <property type="entry name" value="MITOCHONDRIAL TRNA-SPECIFIC 2-THIOURIDYLASE 1"/>
    <property type="match status" value="1"/>
</dbReference>
<dbReference type="Pfam" id="PF20259">
    <property type="entry name" value="tRNA_Me_trans_M"/>
    <property type="match status" value="1"/>
</dbReference>
<dbReference type="GO" id="GO:0002143">
    <property type="term" value="P:tRNA wobble position uridine thiolation"/>
    <property type="evidence" value="ECO:0007669"/>
    <property type="project" value="TreeGrafter"/>
</dbReference>
<evidence type="ECO:0000256" key="9">
    <source>
        <dbReference type="HAMAP-Rule" id="MF_00144"/>
    </source>
</evidence>
<comment type="caution">
    <text evidence="12">The sequence shown here is derived from an EMBL/GenBank/DDBJ whole genome shotgun (WGS) entry which is preliminary data.</text>
</comment>
<sequence length="352" mass="39714">MVSEPKQPSLGKVFVALSGGVDSAVSAGLLKQAGYEVTGIYFKPWQPEHNLAHCRWQEDRRDALRVAVKLGIRFETWDFSADYHDRVVNYMISAYKKGQTPNPDIICNDEIKFGLFLEKSRQAGADFIATGHYAQIKKSPSGKFQLLMGADPEKDQSYFLYKLTQAELAMTLFPVGHLKKTAVRKLAEKLKLPVATKKDSQGVCFVGDLSMREFLKEYIQPRPGDIKNTQGEVIGRHEGIAFYTIGQRHGFTTKNNRPYYVVGKKATENVLIVGLSPVIQKEIKIRDLTLIDPEEKISELVKTRSRYRQKLVASRLKNDQVIFLENQESPSPGQSIVFYQENRVLGGAIIND</sequence>
<feature type="domain" description="tRNA-specific 2-thiouridylase MnmA-like central" evidence="11">
    <location>
        <begin position="213"/>
        <end position="274"/>
    </location>
</feature>
<dbReference type="EMBL" id="PCXO01000005">
    <property type="protein sequence ID" value="PIR41473.1"/>
    <property type="molecule type" value="Genomic_DNA"/>
</dbReference>
<dbReference type="CDD" id="cd01998">
    <property type="entry name" value="MnmA_TRMU-like"/>
    <property type="match status" value="1"/>
</dbReference>
<name>A0A2H0R4M8_9BACT</name>
<dbReference type="Proteomes" id="UP000230232">
    <property type="component" value="Unassembled WGS sequence"/>
</dbReference>
<dbReference type="Gene3D" id="2.30.30.280">
    <property type="entry name" value="Adenine nucleotide alpha hydrolases-like domains"/>
    <property type="match status" value="1"/>
</dbReference>
<keyword evidence="3 9" id="KW-0819">tRNA processing</keyword>
<dbReference type="InterPro" id="IPR014729">
    <property type="entry name" value="Rossmann-like_a/b/a_fold"/>
</dbReference>
<comment type="subcellular location">
    <subcellularLocation>
        <location evidence="9">Cytoplasm</location>
    </subcellularLocation>
</comment>
<dbReference type="FunFam" id="2.30.30.280:FF:000001">
    <property type="entry name" value="tRNA-specific 2-thiouridylase MnmA"/>
    <property type="match status" value="1"/>
</dbReference>
<comment type="similarity">
    <text evidence="9">Belongs to the MnmA/TRMU family.</text>
</comment>
<evidence type="ECO:0000256" key="7">
    <source>
        <dbReference type="ARBA" id="ARBA00023157"/>
    </source>
</evidence>
<feature type="binding site" evidence="9">
    <location>
        <position position="42"/>
    </location>
    <ligand>
        <name>ATP</name>
        <dbReference type="ChEBI" id="CHEBI:30616"/>
    </ligand>
</feature>
<keyword evidence="2 9" id="KW-0808">Transferase</keyword>
<keyword evidence="1 9" id="KW-0820">tRNA-binding</keyword>
<dbReference type="SUPFAM" id="SSF52402">
    <property type="entry name" value="Adenine nucleotide alpha hydrolases-like"/>
    <property type="match status" value="1"/>
</dbReference>
<dbReference type="AlphaFoldDB" id="A0A2H0R4M8"/>
<evidence type="ECO:0000256" key="5">
    <source>
        <dbReference type="ARBA" id="ARBA00022840"/>
    </source>
</evidence>
<dbReference type="FunFam" id="3.40.50.620:FF:000115">
    <property type="entry name" value="tRNA-specific 2-thiouridylase MnmA"/>
    <property type="match status" value="1"/>
</dbReference>
<evidence type="ECO:0000256" key="4">
    <source>
        <dbReference type="ARBA" id="ARBA00022741"/>
    </source>
</evidence>
<dbReference type="InterPro" id="IPR004506">
    <property type="entry name" value="MnmA-like"/>
</dbReference>
<protein>
    <recommendedName>
        <fullName evidence="9">tRNA-specific 2-thiouridylase MnmA</fullName>
        <ecNumber evidence="9">2.8.1.13</ecNumber>
    </recommendedName>
</protein>
<dbReference type="Pfam" id="PF03054">
    <property type="entry name" value="tRNA_Me_trans"/>
    <property type="match status" value="1"/>
</dbReference>
<keyword evidence="7 9" id="KW-1015">Disulfide bond</keyword>
<dbReference type="InterPro" id="IPR023382">
    <property type="entry name" value="MnmA-like_central_sf"/>
</dbReference>
<evidence type="ECO:0000259" key="11">
    <source>
        <dbReference type="Pfam" id="PF20259"/>
    </source>
</evidence>
<dbReference type="Gene3D" id="2.40.30.10">
    <property type="entry name" value="Translation factors"/>
    <property type="match status" value="1"/>
</dbReference>
<dbReference type="PANTHER" id="PTHR11933">
    <property type="entry name" value="TRNA 5-METHYLAMINOMETHYL-2-THIOURIDYLATE -METHYLTRANSFERASE"/>
    <property type="match status" value="1"/>
</dbReference>
<dbReference type="GO" id="GO:0000049">
    <property type="term" value="F:tRNA binding"/>
    <property type="evidence" value="ECO:0007669"/>
    <property type="project" value="UniProtKB-KW"/>
</dbReference>
<accession>A0A2H0R4M8</accession>
<proteinExistence type="inferred from homology"/>
<dbReference type="Pfam" id="PF20258">
    <property type="entry name" value="tRNA_Me_trans_C"/>
    <property type="match status" value="1"/>
</dbReference>
<evidence type="ECO:0000256" key="2">
    <source>
        <dbReference type="ARBA" id="ARBA00022679"/>
    </source>
</evidence>
<gene>
    <name evidence="9" type="primary">mnmA</name>
    <name evidence="12" type="ORF">COV31_01195</name>
</gene>
<dbReference type="EC" id="2.8.1.13" evidence="9"/>
<keyword evidence="9" id="KW-0963">Cytoplasm</keyword>
<feature type="site" description="Interaction with tRNA" evidence="9">
    <location>
        <position position="132"/>
    </location>
</feature>
<feature type="disulfide bond" description="Alternate" evidence="9">
    <location>
        <begin position="107"/>
        <end position="204"/>
    </location>
</feature>
<feature type="active site" description="Cysteine persulfide intermediate" evidence="9">
    <location>
        <position position="204"/>
    </location>
</feature>
<dbReference type="HAMAP" id="MF_00144">
    <property type="entry name" value="tRNA_thiouridyl_MnmA"/>
    <property type="match status" value="1"/>
</dbReference>
<evidence type="ECO:0000313" key="12">
    <source>
        <dbReference type="EMBL" id="PIR41473.1"/>
    </source>
</evidence>
<dbReference type="GO" id="GO:0103016">
    <property type="term" value="F:tRNA-uridine 2-sulfurtransferase activity"/>
    <property type="evidence" value="ECO:0007669"/>
    <property type="project" value="UniProtKB-EC"/>
</dbReference>
<dbReference type="InterPro" id="IPR046884">
    <property type="entry name" value="MnmA-like_central"/>
</dbReference>
<comment type="catalytic activity">
    <reaction evidence="8 9">
        <text>S-sulfanyl-L-cysteinyl-[protein] + uridine(34) in tRNA + AH2 + ATP = 2-thiouridine(34) in tRNA + L-cysteinyl-[protein] + A + AMP + diphosphate + H(+)</text>
        <dbReference type="Rhea" id="RHEA:47032"/>
        <dbReference type="Rhea" id="RHEA-COMP:10131"/>
        <dbReference type="Rhea" id="RHEA-COMP:11726"/>
        <dbReference type="Rhea" id="RHEA-COMP:11727"/>
        <dbReference type="Rhea" id="RHEA-COMP:11728"/>
        <dbReference type="ChEBI" id="CHEBI:13193"/>
        <dbReference type="ChEBI" id="CHEBI:15378"/>
        <dbReference type="ChEBI" id="CHEBI:17499"/>
        <dbReference type="ChEBI" id="CHEBI:29950"/>
        <dbReference type="ChEBI" id="CHEBI:30616"/>
        <dbReference type="ChEBI" id="CHEBI:33019"/>
        <dbReference type="ChEBI" id="CHEBI:61963"/>
        <dbReference type="ChEBI" id="CHEBI:65315"/>
        <dbReference type="ChEBI" id="CHEBI:87170"/>
        <dbReference type="ChEBI" id="CHEBI:456215"/>
        <dbReference type="EC" id="2.8.1.13"/>
    </reaction>
</comment>
<feature type="region of interest" description="Interaction with target base in tRNA" evidence="9">
    <location>
        <begin position="102"/>
        <end position="104"/>
    </location>
</feature>
<feature type="region of interest" description="Interaction with tRNA" evidence="9">
    <location>
        <begin position="306"/>
        <end position="307"/>
    </location>
</feature>
<evidence type="ECO:0000256" key="8">
    <source>
        <dbReference type="ARBA" id="ARBA00051542"/>
    </source>
</evidence>
<organism evidence="12 13">
    <name type="scientific">Candidatus Yanofskybacteria bacterium CG10_big_fil_rev_8_21_14_0_10_46_23</name>
    <dbReference type="NCBI Taxonomy" id="1975098"/>
    <lineage>
        <taxon>Bacteria</taxon>
        <taxon>Candidatus Yanofskyibacteriota</taxon>
    </lineage>
</organism>
<feature type="site" description="Interaction with tRNA" evidence="9">
    <location>
        <position position="334"/>
    </location>
</feature>
<evidence type="ECO:0000259" key="10">
    <source>
        <dbReference type="Pfam" id="PF20258"/>
    </source>
</evidence>
<feature type="binding site" evidence="9">
    <location>
        <begin position="16"/>
        <end position="23"/>
    </location>
    <ligand>
        <name>ATP</name>
        <dbReference type="ChEBI" id="CHEBI:30616"/>
    </ligand>
</feature>
<comment type="function">
    <text evidence="9">Catalyzes the 2-thiolation of uridine at the wobble position (U34) of tRNA, leading to the formation of s(2)U34.</text>
</comment>
<dbReference type="GO" id="GO:0005524">
    <property type="term" value="F:ATP binding"/>
    <property type="evidence" value="ECO:0007669"/>
    <property type="project" value="UniProtKB-KW"/>
</dbReference>